<dbReference type="Pfam" id="PF03799">
    <property type="entry name" value="FtsQ_DivIB_C"/>
    <property type="match status" value="1"/>
</dbReference>
<evidence type="ECO:0000256" key="2">
    <source>
        <dbReference type="ARBA" id="ARBA00022475"/>
    </source>
</evidence>
<name>A0A1H0MQ52_9PSEU</name>
<accession>A0A1H0MQ52</accession>
<keyword evidence="2" id="KW-1003">Cell membrane</keyword>
<dbReference type="GO" id="GO:0051301">
    <property type="term" value="P:cell division"/>
    <property type="evidence" value="ECO:0007669"/>
    <property type="project" value="UniProtKB-KW"/>
</dbReference>
<dbReference type="RefSeq" id="WP_091374413.1">
    <property type="nucleotide sequence ID" value="NZ_FNDV01000002.1"/>
</dbReference>
<keyword evidence="3 11" id="KW-0132">Cell division</keyword>
<evidence type="ECO:0000313" key="12">
    <source>
        <dbReference type="Proteomes" id="UP000199651"/>
    </source>
</evidence>
<keyword evidence="12" id="KW-1185">Reference proteome</keyword>
<evidence type="ECO:0000256" key="3">
    <source>
        <dbReference type="ARBA" id="ARBA00022618"/>
    </source>
</evidence>
<evidence type="ECO:0000256" key="4">
    <source>
        <dbReference type="ARBA" id="ARBA00022692"/>
    </source>
</evidence>
<dbReference type="GO" id="GO:0005886">
    <property type="term" value="C:plasma membrane"/>
    <property type="evidence" value="ECO:0007669"/>
    <property type="project" value="TreeGrafter"/>
</dbReference>
<dbReference type="InterPro" id="IPR034746">
    <property type="entry name" value="POTRA"/>
</dbReference>
<protein>
    <submittedName>
        <fullName evidence="11">Cell division protein FtsQ</fullName>
    </submittedName>
</protein>
<gene>
    <name evidence="11" type="ORF">SAMN05192558_10518</name>
</gene>
<organism evidence="11 12">
    <name type="scientific">Actinokineospora alba</name>
    <dbReference type="NCBI Taxonomy" id="504798"/>
    <lineage>
        <taxon>Bacteria</taxon>
        <taxon>Bacillati</taxon>
        <taxon>Actinomycetota</taxon>
        <taxon>Actinomycetes</taxon>
        <taxon>Pseudonocardiales</taxon>
        <taxon>Pseudonocardiaceae</taxon>
        <taxon>Actinokineospora</taxon>
    </lineage>
</organism>
<evidence type="ECO:0000256" key="1">
    <source>
        <dbReference type="ARBA" id="ARBA00004370"/>
    </source>
</evidence>
<evidence type="ECO:0000259" key="10">
    <source>
        <dbReference type="PROSITE" id="PS51779"/>
    </source>
</evidence>
<dbReference type="PANTHER" id="PTHR37820">
    <property type="entry name" value="CELL DIVISION PROTEIN DIVIB"/>
    <property type="match status" value="1"/>
</dbReference>
<evidence type="ECO:0000256" key="8">
    <source>
        <dbReference type="SAM" id="MobiDB-lite"/>
    </source>
</evidence>
<evidence type="ECO:0000256" key="9">
    <source>
        <dbReference type="SAM" id="Phobius"/>
    </source>
</evidence>
<evidence type="ECO:0000256" key="7">
    <source>
        <dbReference type="ARBA" id="ARBA00023306"/>
    </source>
</evidence>
<evidence type="ECO:0000256" key="5">
    <source>
        <dbReference type="ARBA" id="ARBA00022989"/>
    </source>
</evidence>
<dbReference type="OrthoDB" id="9790760at2"/>
<dbReference type="STRING" id="504798.SAMN05421871_10268"/>
<sequence length="241" mass="25802">MTSAQTRPRRRPPRAAERPRRLTRRRYLVRRATVLGSFLAVVALVYVVLFTSVFGVRGVEVFGTTVLTHDEVRKAAAVEAGSPLVRLDTDEIAARVAALPRVRSVDVRRSYPVTVRITLVERTPFAVLTKPDGVHLVDVDGVDFGVAEVAPPGLPQLAAADPPTIKAAVTVLAAVPDPLRPQVASVSAETVGNVKITLADGRVVKWGSAEHSDRKAAVLGPLLTQPGKVYDVGTPDFPTIS</sequence>
<feature type="transmembrane region" description="Helical" evidence="9">
    <location>
        <begin position="28"/>
        <end position="49"/>
    </location>
</feature>
<dbReference type="Pfam" id="PF08478">
    <property type="entry name" value="POTRA_1"/>
    <property type="match status" value="1"/>
</dbReference>
<dbReference type="InterPro" id="IPR013685">
    <property type="entry name" value="POTRA_FtsQ_type"/>
</dbReference>
<feature type="domain" description="POTRA" evidence="10">
    <location>
        <begin position="54"/>
        <end position="122"/>
    </location>
</feature>
<dbReference type="Gene3D" id="3.10.20.310">
    <property type="entry name" value="membrane protein fhac"/>
    <property type="match status" value="1"/>
</dbReference>
<reference evidence="12" key="1">
    <citation type="submission" date="2016-10" db="EMBL/GenBank/DDBJ databases">
        <authorList>
            <person name="Varghese N."/>
            <person name="Submissions S."/>
        </authorList>
    </citation>
    <scope>NUCLEOTIDE SEQUENCE [LARGE SCALE GENOMIC DNA]</scope>
    <source>
        <strain evidence="12">IBRC-M 10655</strain>
    </source>
</reference>
<dbReference type="PROSITE" id="PS51779">
    <property type="entry name" value="POTRA"/>
    <property type="match status" value="1"/>
</dbReference>
<proteinExistence type="predicted"/>
<feature type="region of interest" description="Disordered" evidence="8">
    <location>
        <begin position="1"/>
        <end position="20"/>
    </location>
</feature>
<dbReference type="InterPro" id="IPR005548">
    <property type="entry name" value="Cell_div_FtsQ/DivIB_C"/>
</dbReference>
<dbReference type="AlphaFoldDB" id="A0A1H0MQ52"/>
<dbReference type="PANTHER" id="PTHR37820:SF1">
    <property type="entry name" value="CELL DIVISION PROTEIN FTSQ"/>
    <property type="match status" value="1"/>
</dbReference>
<dbReference type="EMBL" id="FNJB01000005">
    <property type="protein sequence ID" value="SDO82589.1"/>
    <property type="molecule type" value="Genomic_DNA"/>
</dbReference>
<keyword evidence="5 9" id="KW-1133">Transmembrane helix</keyword>
<evidence type="ECO:0000313" key="11">
    <source>
        <dbReference type="EMBL" id="SDO82589.1"/>
    </source>
</evidence>
<evidence type="ECO:0000256" key="6">
    <source>
        <dbReference type="ARBA" id="ARBA00023136"/>
    </source>
</evidence>
<comment type="subcellular location">
    <subcellularLocation>
        <location evidence="1">Membrane</location>
    </subcellularLocation>
</comment>
<keyword evidence="7" id="KW-0131">Cell cycle</keyword>
<dbReference type="Proteomes" id="UP000199651">
    <property type="component" value="Unassembled WGS sequence"/>
</dbReference>
<keyword evidence="6 9" id="KW-0472">Membrane</keyword>
<dbReference type="InterPro" id="IPR050487">
    <property type="entry name" value="FtsQ_DivIB"/>
</dbReference>
<keyword evidence="4 9" id="KW-0812">Transmembrane</keyword>